<evidence type="ECO:0000256" key="1">
    <source>
        <dbReference type="SAM" id="Phobius"/>
    </source>
</evidence>
<reference evidence="2 3" key="1">
    <citation type="journal article" date="2019" name="Int. J. Syst. Evol. Microbiol.">
        <title>The Global Catalogue of Microorganisms (GCM) 10K type strain sequencing project: providing services to taxonomists for standard genome sequencing and annotation.</title>
        <authorList>
            <consortium name="The Broad Institute Genomics Platform"/>
            <consortium name="The Broad Institute Genome Sequencing Center for Infectious Disease"/>
            <person name="Wu L."/>
            <person name="Ma J."/>
        </authorList>
    </citation>
    <scope>NUCLEOTIDE SEQUENCE [LARGE SCALE GENOMIC DNA]</scope>
    <source>
        <strain evidence="2 3">RDMS1</strain>
    </source>
</reference>
<feature type="transmembrane region" description="Helical" evidence="1">
    <location>
        <begin position="52"/>
        <end position="72"/>
    </location>
</feature>
<proteinExistence type="predicted"/>
<keyword evidence="3" id="KW-1185">Reference proteome</keyword>
<gene>
    <name evidence="2" type="ORF">ACFQL7_06880</name>
</gene>
<protein>
    <submittedName>
        <fullName evidence="2">Uncharacterized protein</fullName>
    </submittedName>
</protein>
<keyword evidence="1" id="KW-1133">Transmembrane helix</keyword>
<evidence type="ECO:0000313" key="3">
    <source>
        <dbReference type="Proteomes" id="UP001596417"/>
    </source>
</evidence>
<name>A0ABD5YK49_9EURY</name>
<organism evidence="2 3">
    <name type="scientific">Halocatena marina</name>
    <dbReference type="NCBI Taxonomy" id="2934937"/>
    <lineage>
        <taxon>Archaea</taxon>
        <taxon>Methanobacteriati</taxon>
        <taxon>Methanobacteriota</taxon>
        <taxon>Stenosarchaea group</taxon>
        <taxon>Halobacteria</taxon>
        <taxon>Halobacteriales</taxon>
        <taxon>Natronomonadaceae</taxon>
        <taxon>Halocatena</taxon>
    </lineage>
</organism>
<comment type="caution">
    <text evidence="2">The sequence shown here is derived from an EMBL/GenBank/DDBJ whole genome shotgun (WGS) entry which is preliminary data.</text>
</comment>
<sequence length="92" mass="9734">MIWAFVRYLHVKMVVLLFLISVSGLAAAIATGFIVCLAGLSLLLLVPNPSQLLRAPVIVISVGIATAASLGWCSGVSETQQSTLLRLLMLDP</sequence>
<keyword evidence="1" id="KW-0472">Membrane</keyword>
<keyword evidence="1" id="KW-0812">Transmembrane</keyword>
<dbReference type="Proteomes" id="UP001596417">
    <property type="component" value="Unassembled WGS sequence"/>
</dbReference>
<accession>A0ABD5YK49</accession>
<dbReference type="EMBL" id="JBHTAX010000001">
    <property type="protein sequence ID" value="MFC7189606.1"/>
    <property type="molecule type" value="Genomic_DNA"/>
</dbReference>
<evidence type="ECO:0000313" key="2">
    <source>
        <dbReference type="EMBL" id="MFC7189606.1"/>
    </source>
</evidence>
<dbReference type="AlphaFoldDB" id="A0ABD5YK49"/>
<dbReference type="RefSeq" id="WP_390205073.1">
    <property type="nucleotide sequence ID" value="NZ_JBHTAX010000001.1"/>
</dbReference>
<feature type="transmembrane region" description="Helical" evidence="1">
    <location>
        <begin position="15"/>
        <end position="45"/>
    </location>
</feature>